<dbReference type="Proteomes" id="UP001049176">
    <property type="component" value="Chromosome 3"/>
</dbReference>
<reference evidence="1" key="1">
    <citation type="journal article" date="2021" name="Genome Biol. Evol.">
        <title>The assembled and annotated genome of the fairy-ring fungus Marasmius oreades.</title>
        <authorList>
            <person name="Hiltunen M."/>
            <person name="Ament-Velasquez S.L."/>
            <person name="Johannesson H."/>
        </authorList>
    </citation>
    <scope>NUCLEOTIDE SEQUENCE</scope>
    <source>
        <strain evidence="1">03SP1</strain>
    </source>
</reference>
<keyword evidence="2" id="KW-1185">Reference proteome</keyword>
<dbReference type="EMBL" id="CM032183">
    <property type="protein sequence ID" value="KAG7095882.1"/>
    <property type="molecule type" value="Genomic_DNA"/>
</dbReference>
<protein>
    <submittedName>
        <fullName evidence="1">Uncharacterized protein</fullName>
    </submittedName>
</protein>
<evidence type="ECO:0000313" key="1">
    <source>
        <dbReference type="EMBL" id="KAG7095882.1"/>
    </source>
</evidence>
<comment type="caution">
    <text evidence="1">The sequence shown here is derived from an EMBL/GenBank/DDBJ whole genome shotgun (WGS) entry which is preliminary data.</text>
</comment>
<dbReference type="AlphaFoldDB" id="A0A9P7UVE9"/>
<dbReference type="KEGG" id="more:E1B28_006571"/>
<gene>
    <name evidence="1" type="ORF">E1B28_006571</name>
</gene>
<evidence type="ECO:0000313" key="2">
    <source>
        <dbReference type="Proteomes" id="UP001049176"/>
    </source>
</evidence>
<dbReference type="GeneID" id="66075647"/>
<dbReference type="OrthoDB" id="408631at2759"/>
<organism evidence="1 2">
    <name type="scientific">Marasmius oreades</name>
    <name type="common">fairy-ring Marasmius</name>
    <dbReference type="NCBI Taxonomy" id="181124"/>
    <lineage>
        <taxon>Eukaryota</taxon>
        <taxon>Fungi</taxon>
        <taxon>Dikarya</taxon>
        <taxon>Basidiomycota</taxon>
        <taxon>Agaricomycotina</taxon>
        <taxon>Agaricomycetes</taxon>
        <taxon>Agaricomycetidae</taxon>
        <taxon>Agaricales</taxon>
        <taxon>Marasmiineae</taxon>
        <taxon>Marasmiaceae</taxon>
        <taxon>Marasmius</taxon>
    </lineage>
</organism>
<proteinExistence type="predicted"/>
<name>A0A9P7UVE9_9AGAR</name>
<sequence length="114" mass="12746">MLPHASSFSLLLVTNKVLISLNRAVSIIPIGFNNPDFIKAFARSFVSFAISLDPGYKLNSSIITPLWDLYRPGNTEMVFNKTVDDSPDVHAVRTDGRLLDWCRFWESIGSITGQ</sequence>
<dbReference type="RefSeq" id="XP_043012352.1">
    <property type="nucleotide sequence ID" value="XM_043151258.1"/>
</dbReference>
<accession>A0A9P7UVE9</accession>